<dbReference type="Proteomes" id="UP000006038">
    <property type="component" value="Chromosome 3"/>
</dbReference>
<dbReference type="STRING" id="4533.J3LLN3"/>
<keyword evidence="2" id="KW-1133">Transmembrane helix</keyword>
<dbReference type="OrthoDB" id="1931195at2759"/>
<name>J3LLN3_ORYBR</name>
<dbReference type="eggNOG" id="ENOG502RZGH">
    <property type="taxonomic scope" value="Eukaryota"/>
</dbReference>
<keyword evidence="2" id="KW-0812">Transmembrane</keyword>
<proteinExistence type="predicted"/>
<feature type="region of interest" description="Disordered" evidence="1">
    <location>
        <begin position="1"/>
        <end position="36"/>
    </location>
</feature>
<organism evidence="3">
    <name type="scientific">Oryza brachyantha</name>
    <name type="common">malo sina</name>
    <dbReference type="NCBI Taxonomy" id="4533"/>
    <lineage>
        <taxon>Eukaryota</taxon>
        <taxon>Viridiplantae</taxon>
        <taxon>Streptophyta</taxon>
        <taxon>Embryophyta</taxon>
        <taxon>Tracheophyta</taxon>
        <taxon>Spermatophyta</taxon>
        <taxon>Magnoliopsida</taxon>
        <taxon>Liliopsida</taxon>
        <taxon>Poales</taxon>
        <taxon>Poaceae</taxon>
        <taxon>BOP clade</taxon>
        <taxon>Oryzoideae</taxon>
        <taxon>Oryzeae</taxon>
        <taxon>Oryzinae</taxon>
        <taxon>Oryza</taxon>
    </lineage>
</organism>
<dbReference type="PANTHER" id="PTHR35474:SF1">
    <property type="entry name" value="ATP PHOSPHORIBOSYLTRANSFERASE REGULATORY SUBUNIT"/>
    <property type="match status" value="1"/>
</dbReference>
<feature type="region of interest" description="Disordered" evidence="1">
    <location>
        <begin position="51"/>
        <end position="78"/>
    </location>
</feature>
<dbReference type="GO" id="GO:0010100">
    <property type="term" value="P:negative regulation of photomorphogenesis"/>
    <property type="evidence" value="ECO:0007669"/>
    <property type="project" value="InterPro"/>
</dbReference>
<accession>J3LLN3</accession>
<keyword evidence="2" id="KW-0472">Membrane</keyword>
<dbReference type="PANTHER" id="PTHR35474">
    <property type="entry name" value="ATP PHOSPHORIBOSYLTRANSFERASE REGULATORY SUBUNIT"/>
    <property type="match status" value="1"/>
</dbReference>
<dbReference type="EnsemblPlants" id="OB03G19590.1">
    <property type="protein sequence ID" value="OB03G19590.1"/>
    <property type="gene ID" value="OB03G19590"/>
</dbReference>
<feature type="compositionally biased region" description="Acidic residues" evidence="1">
    <location>
        <begin position="62"/>
        <end position="78"/>
    </location>
</feature>
<feature type="compositionally biased region" description="Low complexity" evidence="1">
    <location>
        <begin position="1"/>
        <end position="11"/>
    </location>
</feature>
<protein>
    <submittedName>
        <fullName evidence="3">Uncharacterized protein</fullName>
    </submittedName>
</protein>
<dbReference type="InterPro" id="IPR039324">
    <property type="entry name" value="SHW1"/>
</dbReference>
<dbReference type="KEGG" id="obr:102713528"/>
<dbReference type="GO" id="GO:0009787">
    <property type="term" value="P:regulation of abscisic acid-activated signaling pathway"/>
    <property type="evidence" value="ECO:0007669"/>
    <property type="project" value="InterPro"/>
</dbReference>
<dbReference type="Gramene" id="OB03G19590.1">
    <property type="protein sequence ID" value="OB03G19590.1"/>
    <property type="gene ID" value="OB03G19590"/>
</dbReference>
<dbReference type="GeneID" id="102713528"/>
<evidence type="ECO:0000313" key="3">
    <source>
        <dbReference type="EnsemblPlants" id="OB03G19590.1"/>
    </source>
</evidence>
<feature type="transmembrane region" description="Helical" evidence="2">
    <location>
        <begin position="143"/>
        <end position="164"/>
    </location>
</feature>
<reference evidence="3" key="2">
    <citation type="submission" date="2013-04" db="UniProtKB">
        <authorList>
            <consortium name="EnsemblPlants"/>
        </authorList>
    </citation>
    <scope>IDENTIFICATION</scope>
</reference>
<evidence type="ECO:0000256" key="1">
    <source>
        <dbReference type="SAM" id="MobiDB-lite"/>
    </source>
</evidence>
<dbReference type="HOGENOM" id="CLU_082534_1_1_1"/>
<evidence type="ECO:0000313" key="4">
    <source>
        <dbReference type="Proteomes" id="UP000006038"/>
    </source>
</evidence>
<keyword evidence="4" id="KW-1185">Reference proteome</keyword>
<evidence type="ECO:0000256" key="2">
    <source>
        <dbReference type="SAM" id="Phobius"/>
    </source>
</evidence>
<sequence length="189" mass="20947">MATTASLLPLPSRLPAPSSPRHLHPSPSPSPRRLPDAVVVVPDARPWVGDLSGAAASYRDGSEEDEDDAGEEDGDEDEDRSLDLLVRFLHSVFRKVSRRARRAARSVLPPSVPAELVKFSVNGVLVLTFLWILKGLLEVVCTFGSMVFVSILLVRGIWSGVTYIRENRYSYIHQIDNDDNRWSRVQTAG</sequence>
<dbReference type="AlphaFoldDB" id="J3LLN3"/>
<dbReference type="OMA" id="MATSTCH"/>
<reference evidence="3" key="1">
    <citation type="journal article" date="2013" name="Nat. Commun.">
        <title>Whole-genome sequencing of Oryza brachyantha reveals mechanisms underlying Oryza genome evolution.</title>
        <authorList>
            <person name="Chen J."/>
            <person name="Huang Q."/>
            <person name="Gao D."/>
            <person name="Wang J."/>
            <person name="Lang Y."/>
            <person name="Liu T."/>
            <person name="Li B."/>
            <person name="Bai Z."/>
            <person name="Luis Goicoechea J."/>
            <person name="Liang C."/>
            <person name="Chen C."/>
            <person name="Zhang W."/>
            <person name="Sun S."/>
            <person name="Liao Y."/>
            <person name="Zhang X."/>
            <person name="Yang L."/>
            <person name="Song C."/>
            <person name="Wang M."/>
            <person name="Shi J."/>
            <person name="Liu G."/>
            <person name="Liu J."/>
            <person name="Zhou H."/>
            <person name="Zhou W."/>
            <person name="Yu Q."/>
            <person name="An N."/>
            <person name="Chen Y."/>
            <person name="Cai Q."/>
            <person name="Wang B."/>
            <person name="Liu B."/>
            <person name="Min J."/>
            <person name="Huang Y."/>
            <person name="Wu H."/>
            <person name="Li Z."/>
            <person name="Zhang Y."/>
            <person name="Yin Y."/>
            <person name="Song W."/>
            <person name="Jiang J."/>
            <person name="Jackson S.A."/>
            <person name="Wing R.A."/>
            <person name="Wang J."/>
            <person name="Chen M."/>
        </authorList>
    </citation>
    <scope>NUCLEOTIDE SEQUENCE [LARGE SCALE GENOMIC DNA]</scope>
    <source>
        <strain evidence="3">cv. IRGC 101232</strain>
    </source>
</reference>